<feature type="region of interest" description="Disordered" evidence="1">
    <location>
        <begin position="1"/>
        <end position="88"/>
    </location>
</feature>
<dbReference type="Gramene" id="PRQ29411">
    <property type="protein sequence ID" value="PRQ29411"/>
    <property type="gene ID" value="RchiOBHm_Chr5g0013591"/>
</dbReference>
<gene>
    <name evidence="2" type="ORF">RchiOBHm_Chr5g0013591</name>
</gene>
<dbReference type="OrthoDB" id="1175054at2759"/>
<accession>A0A2P6Q5G4</accession>
<evidence type="ECO:0000313" key="2">
    <source>
        <dbReference type="EMBL" id="PRQ29411.1"/>
    </source>
</evidence>
<reference evidence="2 3" key="1">
    <citation type="journal article" date="2018" name="Nat. Genet.">
        <title>The Rosa genome provides new insights in the design of modern roses.</title>
        <authorList>
            <person name="Bendahmane M."/>
        </authorList>
    </citation>
    <scope>NUCLEOTIDE SEQUENCE [LARGE SCALE GENOMIC DNA]</scope>
    <source>
        <strain evidence="3">cv. Old Blush</strain>
    </source>
</reference>
<keyword evidence="3" id="KW-1185">Reference proteome</keyword>
<organism evidence="2 3">
    <name type="scientific">Rosa chinensis</name>
    <name type="common">China rose</name>
    <dbReference type="NCBI Taxonomy" id="74649"/>
    <lineage>
        <taxon>Eukaryota</taxon>
        <taxon>Viridiplantae</taxon>
        <taxon>Streptophyta</taxon>
        <taxon>Embryophyta</taxon>
        <taxon>Tracheophyta</taxon>
        <taxon>Spermatophyta</taxon>
        <taxon>Magnoliopsida</taxon>
        <taxon>eudicotyledons</taxon>
        <taxon>Gunneridae</taxon>
        <taxon>Pentapetalae</taxon>
        <taxon>rosids</taxon>
        <taxon>fabids</taxon>
        <taxon>Rosales</taxon>
        <taxon>Rosaceae</taxon>
        <taxon>Rosoideae</taxon>
        <taxon>Rosoideae incertae sedis</taxon>
        <taxon>Rosa</taxon>
    </lineage>
</organism>
<proteinExistence type="predicted"/>
<protein>
    <submittedName>
        <fullName evidence="2">Putative transcription factor interactor and regulator CCHC(Zn) family</fullName>
    </submittedName>
</protein>
<name>A0A2P6Q5G4_ROSCH</name>
<sequence length="351" mass="38773">MPLSPVTEDPDVHDPDPSMPLSPIVVRLKRHRSSLFKDPSHDQNLTPVTEDSDVAKRPRSSLSSEHPDIQGGKHQDPDPDPAKPLKPVSRTLKEILDEAGPLVSKERELEYAKILAKRKEAEPITNRVTGFGGPINVVQSYEAKPITNRVMASFPEPLLGGRINVVQSYGPDTLAEAAAAGASKRTLRDTPLFGGCINLVESYGPDTVAETEAARASKRTFPDTPFWNTLDSLRRRSAENPKYCGKEAWKEFIERQRSTWGPCQICLKADDHMSLHCPYLDYVPEGASVGPGVELVCRGCGLKDKHPGMNWSKCAILKSCFICASDHWGTDCPRAKQHKTVPYNPTPFSDR</sequence>
<evidence type="ECO:0000313" key="3">
    <source>
        <dbReference type="Proteomes" id="UP000238479"/>
    </source>
</evidence>
<comment type="caution">
    <text evidence="2">The sequence shown here is derived from an EMBL/GenBank/DDBJ whole genome shotgun (WGS) entry which is preliminary data.</text>
</comment>
<feature type="compositionally biased region" description="Basic and acidic residues" evidence="1">
    <location>
        <begin position="65"/>
        <end position="83"/>
    </location>
</feature>
<dbReference type="Proteomes" id="UP000238479">
    <property type="component" value="Chromosome 5"/>
</dbReference>
<evidence type="ECO:0000256" key="1">
    <source>
        <dbReference type="SAM" id="MobiDB-lite"/>
    </source>
</evidence>
<dbReference type="EMBL" id="PDCK01000043">
    <property type="protein sequence ID" value="PRQ29411.1"/>
    <property type="molecule type" value="Genomic_DNA"/>
</dbReference>
<dbReference type="AlphaFoldDB" id="A0A2P6Q5G4"/>